<gene>
    <name evidence="2" type="ORF">BG011_009034</name>
</gene>
<dbReference type="EMBL" id="JAAAJA010000782">
    <property type="protein sequence ID" value="KAG0249687.1"/>
    <property type="molecule type" value="Genomic_DNA"/>
</dbReference>
<dbReference type="AlphaFoldDB" id="A0A9P6PLY1"/>
<dbReference type="OrthoDB" id="2432508at2759"/>
<protein>
    <submittedName>
        <fullName evidence="2">Uncharacterized protein</fullName>
    </submittedName>
</protein>
<feature type="region of interest" description="Disordered" evidence="1">
    <location>
        <begin position="262"/>
        <end position="294"/>
    </location>
</feature>
<organism evidence="2 3">
    <name type="scientific">Mortierella polycephala</name>
    <dbReference type="NCBI Taxonomy" id="41804"/>
    <lineage>
        <taxon>Eukaryota</taxon>
        <taxon>Fungi</taxon>
        <taxon>Fungi incertae sedis</taxon>
        <taxon>Mucoromycota</taxon>
        <taxon>Mortierellomycotina</taxon>
        <taxon>Mortierellomycetes</taxon>
        <taxon>Mortierellales</taxon>
        <taxon>Mortierellaceae</taxon>
        <taxon>Mortierella</taxon>
    </lineage>
</organism>
<evidence type="ECO:0000313" key="3">
    <source>
        <dbReference type="Proteomes" id="UP000726737"/>
    </source>
</evidence>
<comment type="caution">
    <text evidence="2">The sequence shown here is derived from an EMBL/GenBank/DDBJ whole genome shotgun (WGS) entry which is preliminary data.</text>
</comment>
<keyword evidence="3" id="KW-1185">Reference proteome</keyword>
<dbReference type="Proteomes" id="UP000726737">
    <property type="component" value="Unassembled WGS sequence"/>
</dbReference>
<sequence>MNNDIFSDILDSDITNPKTGIDFSDVCNPLAWRGSELECPILDSFFSSPSHASFGSSDASETTLENDFDMSPIASPAGADADQSITSEMRFIDELFDSSAFHDLPTTSSSSAIPENINQPSSQLPCASPNNSPLPEYSLFGAPIDALLLKTPSHIPSPKDLISANTLQSANNGLNLFPLYGSDLPQYHSPASTIDPGHLPFGSLSNANDMAVKVLAWMPSLQINMLSAPAESSIEWPVLETTPASNYLKLRQTEIEHRIEFPTSPSAMSSDGDRNGSDCNNNHEQRNEVSHGGLTDMPFEDSFNWKEFEQLYYESDLFKWHRDNYLGVDRTLDIEDMKRVWIENEILYEKAFVETARRRIAQEGSRNAKKKKEA</sequence>
<name>A0A9P6PLY1_9FUNG</name>
<evidence type="ECO:0000313" key="2">
    <source>
        <dbReference type="EMBL" id="KAG0249687.1"/>
    </source>
</evidence>
<feature type="region of interest" description="Disordered" evidence="1">
    <location>
        <begin position="107"/>
        <end position="128"/>
    </location>
</feature>
<evidence type="ECO:0000256" key="1">
    <source>
        <dbReference type="SAM" id="MobiDB-lite"/>
    </source>
</evidence>
<feature type="compositionally biased region" description="Basic and acidic residues" evidence="1">
    <location>
        <begin position="271"/>
        <end position="289"/>
    </location>
</feature>
<reference evidence="2" key="1">
    <citation type="journal article" date="2020" name="Fungal Divers.">
        <title>Resolving the Mortierellaceae phylogeny through synthesis of multi-gene phylogenetics and phylogenomics.</title>
        <authorList>
            <person name="Vandepol N."/>
            <person name="Liber J."/>
            <person name="Desiro A."/>
            <person name="Na H."/>
            <person name="Kennedy M."/>
            <person name="Barry K."/>
            <person name="Grigoriev I.V."/>
            <person name="Miller A.N."/>
            <person name="O'Donnell K."/>
            <person name="Stajich J.E."/>
            <person name="Bonito G."/>
        </authorList>
    </citation>
    <scope>NUCLEOTIDE SEQUENCE</scope>
    <source>
        <strain evidence="2">KOD948</strain>
    </source>
</reference>
<accession>A0A9P6PLY1</accession>
<proteinExistence type="predicted"/>